<proteinExistence type="predicted"/>
<evidence type="ECO:0000256" key="1">
    <source>
        <dbReference type="SAM" id="MobiDB-lite"/>
    </source>
</evidence>
<name>A0AAE1KF26_PETCI</name>
<evidence type="ECO:0000313" key="2">
    <source>
        <dbReference type="EMBL" id="KAK3870160.1"/>
    </source>
</evidence>
<sequence>MGGGVEKEEEEGVERVGGAEGGVGGEDVVGGWVEGWWWCGWREGGREEMERVEEWCGWVEEGREEEEMERVEEWCGGWRESVGVGGGRRKGWREYSRGVVRVEEWCGEWREEEEMDRVGVGGGTGVG</sequence>
<organism evidence="2 3">
    <name type="scientific">Petrolisthes cinctipes</name>
    <name type="common">Flat porcelain crab</name>
    <dbReference type="NCBI Taxonomy" id="88211"/>
    <lineage>
        <taxon>Eukaryota</taxon>
        <taxon>Metazoa</taxon>
        <taxon>Ecdysozoa</taxon>
        <taxon>Arthropoda</taxon>
        <taxon>Crustacea</taxon>
        <taxon>Multicrustacea</taxon>
        <taxon>Malacostraca</taxon>
        <taxon>Eumalacostraca</taxon>
        <taxon>Eucarida</taxon>
        <taxon>Decapoda</taxon>
        <taxon>Pleocyemata</taxon>
        <taxon>Anomura</taxon>
        <taxon>Galatheoidea</taxon>
        <taxon>Porcellanidae</taxon>
        <taxon>Petrolisthes</taxon>
    </lineage>
</organism>
<dbReference type="EMBL" id="JAWQEG010002711">
    <property type="protein sequence ID" value="KAK3870160.1"/>
    <property type="molecule type" value="Genomic_DNA"/>
</dbReference>
<reference evidence="2" key="1">
    <citation type="submission" date="2023-10" db="EMBL/GenBank/DDBJ databases">
        <title>Genome assemblies of two species of porcelain crab, Petrolisthes cinctipes and Petrolisthes manimaculis (Anomura: Porcellanidae).</title>
        <authorList>
            <person name="Angst P."/>
        </authorList>
    </citation>
    <scope>NUCLEOTIDE SEQUENCE</scope>
    <source>
        <strain evidence="2">PB745_01</strain>
        <tissue evidence="2">Gill</tissue>
    </source>
</reference>
<keyword evidence="3" id="KW-1185">Reference proteome</keyword>
<accession>A0AAE1KF26</accession>
<gene>
    <name evidence="2" type="ORF">Pcinc_024590</name>
</gene>
<feature type="region of interest" description="Disordered" evidence="1">
    <location>
        <begin position="1"/>
        <end position="29"/>
    </location>
</feature>
<feature type="compositionally biased region" description="Gly residues" evidence="1">
    <location>
        <begin position="18"/>
        <end position="28"/>
    </location>
</feature>
<protein>
    <submittedName>
        <fullName evidence="2">Uncharacterized protein</fullName>
    </submittedName>
</protein>
<evidence type="ECO:0000313" key="3">
    <source>
        <dbReference type="Proteomes" id="UP001286313"/>
    </source>
</evidence>
<comment type="caution">
    <text evidence="2">The sequence shown here is derived from an EMBL/GenBank/DDBJ whole genome shotgun (WGS) entry which is preliminary data.</text>
</comment>
<dbReference type="AlphaFoldDB" id="A0AAE1KF26"/>
<dbReference type="Proteomes" id="UP001286313">
    <property type="component" value="Unassembled WGS sequence"/>
</dbReference>